<organism evidence="2 3">
    <name type="scientific">Jeongeupia chitinilytica</name>
    <dbReference type="NCBI Taxonomy" id="1041641"/>
    <lineage>
        <taxon>Bacteria</taxon>
        <taxon>Pseudomonadati</taxon>
        <taxon>Pseudomonadota</taxon>
        <taxon>Betaproteobacteria</taxon>
        <taxon>Neisseriales</taxon>
        <taxon>Chitinibacteraceae</taxon>
        <taxon>Jeongeupia</taxon>
    </lineage>
</organism>
<proteinExistence type="predicted"/>
<dbReference type="Proteomes" id="UP000604737">
    <property type="component" value="Unassembled WGS sequence"/>
</dbReference>
<feature type="chain" id="PRO_5045511654" evidence="1">
    <location>
        <begin position="27"/>
        <end position="125"/>
    </location>
</feature>
<dbReference type="RefSeq" id="WP_189458938.1">
    <property type="nucleotide sequence ID" value="NZ_BMYO01000002.1"/>
</dbReference>
<dbReference type="EMBL" id="BMYO01000002">
    <property type="protein sequence ID" value="GHD58598.1"/>
    <property type="molecule type" value="Genomic_DNA"/>
</dbReference>
<gene>
    <name evidence="2" type="ORF">GCM10007350_08710</name>
</gene>
<dbReference type="PROSITE" id="PS51257">
    <property type="entry name" value="PROKAR_LIPOPROTEIN"/>
    <property type="match status" value="1"/>
</dbReference>
<feature type="signal peptide" evidence="1">
    <location>
        <begin position="1"/>
        <end position="26"/>
    </location>
</feature>
<evidence type="ECO:0000313" key="2">
    <source>
        <dbReference type="EMBL" id="GHD58598.1"/>
    </source>
</evidence>
<reference evidence="3" key="1">
    <citation type="journal article" date="2019" name="Int. J. Syst. Evol. Microbiol.">
        <title>The Global Catalogue of Microorganisms (GCM) 10K type strain sequencing project: providing services to taxonomists for standard genome sequencing and annotation.</title>
        <authorList>
            <consortium name="The Broad Institute Genomics Platform"/>
            <consortium name="The Broad Institute Genome Sequencing Center for Infectious Disease"/>
            <person name="Wu L."/>
            <person name="Ma J."/>
        </authorList>
    </citation>
    <scope>NUCLEOTIDE SEQUENCE [LARGE SCALE GENOMIC DNA]</scope>
    <source>
        <strain evidence="3">KCTC 23701</strain>
    </source>
</reference>
<keyword evidence="3" id="KW-1185">Reference proteome</keyword>
<accession>A0ABQ3H091</accession>
<sequence>MLARFKSSGLAWLVALLLVFAQLVTAAYACAEALPPQPSAPMLDMSDCDMQQMVQPVICKAHCQKEAQSADVQLPQLTAPFFVALFFASPYLETPDTAVVQARTAPPTLIAASPPLRIQYQVFRN</sequence>
<protein>
    <submittedName>
        <fullName evidence="2">Uncharacterized protein</fullName>
    </submittedName>
</protein>
<name>A0ABQ3H091_9NEIS</name>
<evidence type="ECO:0000256" key="1">
    <source>
        <dbReference type="SAM" id="SignalP"/>
    </source>
</evidence>
<comment type="caution">
    <text evidence="2">The sequence shown here is derived from an EMBL/GenBank/DDBJ whole genome shotgun (WGS) entry which is preliminary data.</text>
</comment>
<keyword evidence="1" id="KW-0732">Signal</keyword>
<evidence type="ECO:0000313" key="3">
    <source>
        <dbReference type="Proteomes" id="UP000604737"/>
    </source>
</evidence>